<name>A0A1X2IDN6_9FUNG</name>
<dbReference type="Pfam" id="PF00155">
    <property type="entry name" value="Aminotran_1_2"/>
    <property type="match status" value="1"/>
</dbReference>
<dbReference type="InterPro" id="IPR050478">
    <property type="entry name" value="Ethylene_sulfur-biosynth"/>
</dbReference>
<dbReference type="PANTHER" id="PTHR43795:SF39">
    <property type="entry name" value="AMINOTRANSFERASE CLASS I_CLASSII DOMAIN-CONTAINING PROTEIN"/>
    <property type="match status" value="1"/>
</dbReference>
<reference evidence="3 4" key="1">
    <citation type="submission" date="2016-07" db="EMBL/GenBank/DDBJ databases">
        <title>Pervasive Adenine N6-methylation of Active Genes in Fungi.</title>
        <authorList>
            <consortium name="DOE Joint Genome Institute"/>
            <person name="Mondo S.J."/>
            <person name="Dannebaum R.O."/>
            <person name="Kuo R.C."/>
            <person name="Labutti K."/>
            <person name="Haridas S."/>
            <person name="Kuo A."/>
            <person name="Salamov A."/>
            <person name="Ahrendt S.R."/>
            <person name="Lipzen A."/>
            <person name="Sullivan W."/>
            <person name="Andreopoulos W.B."/>
            <person name="Clum A."/>
            <person name="Lindquist E."/>
            <person name="Daum C."/>
            <person name="Ramamoorthy G.K."/>
            <person name="Gryganskyi A."/>
            <person name="Culley D."/>
            <person name="Magnuson J.K."/>
            <person name="James T.Y."/>
            <person name="O'Malley M.A."/>
            <person name="Stajich J.E."/>
            <person name="Spatafora J.W."/>
            <person name="Visel A."/>
            <person name="Grigoriev I.V."/>
        </authorList>
    </citation>
    <scope>NUCLEOTIDE SEQUENCE [LARGE SCALE GENOMIC DNA]</scope>
    <source>
        <strain evidence="3 4">NRRL 1336</strain>
    </source>
</reference>
<evidence type="ECO:0000313" key="3">
    <source>
        <dbReference type="EMBL" id="ORZ14481.1"/>
    </source>
</evidence>
<dbReference type="InterPro" id="IPR015422">
    <property type="entry name" value="PyrdxlP-dep_Trfase_small"/>
</dbReference>
<organism evidence="3 4">
    <name type="scientific">Absidia repens</name>
    <dbReference type="NCBI Taxonomy" id="90262"/>
    <lineage>
        <taxon>Eukaryota</taxon>
        <taxon>Fungi</taxon>
        <taxon>Fungi incertae sedis</taxon>
        <taxon>Mucoromycota</taxon>
        <taxon>Mucoromycotina</taxon>
        <taxon>Mucoromycetes</taxon>
        <taxon>Mucorales</taxon>
        <taxon>Cunninghamellaceae</taxon>
        <taxon>Absidia</taxon>
    </lineage>
</organism>
<keyword evidence="4" id="KW-1185">Reference proteome</keyword>
<dbReference type="CDD" id="cd00609">
    <property type="entry name" value="AAT_like"/>
    <property type="match status" value="1"/>
</dbReference>
<keyword evidence="1" id="KW-0663">Pyridoxal phosphate</keyword>
<dbReference type="Proteomes" id="UP000193560">
    <property type="component" value="Unassembled WGS sequence"/>
</dbReference>
<dbReference type="STRING" id="90262.A0A1X2IDN6"/>
<evidence type="ECO:0000259" key="2">
    <source>
        <dbReference type="Pfam" id="PF00155"/>
    </source>
</evidence>
<dbReference type="PRINTS" id="PR00753">
    <property type="entry name" value="ACCSYNTHASE"/>
</dbReference>
<dbReference type="AlphaFoldDB" id="A0A1X2IDN6"/>
<protein>
    <submittedName>
        <fullName evidence="3">Pyridoxal phosphate-dependent transferase</fullName>
    </submittedName>
</protein>
<dbReference type="GO" id="GO:0006520">
    <property type="term" value="P:amino acid metabolic process"/>
    <property type="evidence" value="ECO:0007669"/>
    <property type="project" value="TreeGrafter"/>
</dbReference>
<sequence>MAENRSQQNKISQRARANLETPVPLRVNLIRALPNLYHPLHNPTGAINMGLAHNDLMQNDLMEKDLEYGDPHGSRMLRGLVAELMNRHFHPVVPLHFRNITVVPGAGAAVWQLIQSLADPGDVALVIGPYYGNFDLDVCVSTGVTLAPIYPHASMEAGVDETLLESDWTKHKTNAKVLLVTNPRNPHGCCYSIQDMIRILMFASKHSLHVIFDEVYGLSTFDSASPFEPFTSVLHLPDIEQYIDPQLVHVVYGMSKDFCMNGLRLASVTLSSMFGYMSTVNDRLAYWFVTTNQQRLSKAYQQTSSYLQQLGLDFLPSGVGPFIVVDIRRLFEEKMTFALENAIGEAALVNGVFVAQGYVFHVLEPGFFRLTYSLEWDSVKKGIDIFDQTIKSFL</sequence>
<feature type="domain" description="Aminotransferase class I/classII large" evidence="2">
    <location>
        <begin position="61"/>
        <end position="272"/>
    </location>
</feature>
<dbReference type="Gene3D" id="3.90.1150.10">
    <property type="entry name" value="Aspartate Aminotransferase, domain 1"/>
    <property type="match status" value="1"/>
</dbReference>
<dbReference type="InterPro" id="IPR015421">
    <property type="entry name" value="PyrdxlP-dep_Trfase_major"/>
</dbReference>
<evidence type="ECO:0000313" key="4">
    <source>
        <dbReference type="Proteomes" id="UP000193560"/>
    </source>
</evidence>
<proteinExistence type="predicted"/>
<dbReference type="PANTHER" id="PTHR43795">
    <property type="entry name" value="BIFUNCTIONAL ASPARTATE AMINOTRANSFERASE AND GLUTAMATE/ASPARTATE-PREPHENATE AMINOTRANSFERASE-RELATED"/>
    <property type="match status" value="1"/>
</dbReference>
<dbReference type="OrthoDB" id="7042322at2759"/>
<dbReference type="SUPFAM" id="SSF53383">
    <property type="entry name" value="PLP-dependent transferases"/>
    <property type="match status" value="1"/>
</dbReference>
<dbReference type="Gene3D" id="3.40.640.10">
    <property type="entry name" value="Type I PLP-dependent aspartate aminotransferase-like (Major domain)"/>
    <property type="match status" value="1"/>
</dbReference>
<dbReference type="GO" id="GO:0030170">
    <property type="term" value="F:pyridoxal phosphate binding"/>
    <property type="evidence" value="ECO:0007669"/>
    <property type="project" value="InterPro"/>
</dbReference>
<dbReference type="InterPro" id="IPR004839">
    <property type="entry name" value="Aminotransferase_I/II_large"/>
</dbReference>
<gene>
    <name evidence="3" type="ORF">BCR42DRAFT_416995</name>
</gene>
<evidence type="ECO:0000256" key="1">
    <source>
        <dbReference type="ARBA" id="ARBA00022898"/>
    </source>
</evidence>
<comment type="caution">
    <text evidence="3">The sequence shown here is derived from an EMBL/GenBank/DDBJ whole genome shotgun (WGS) entry which is preliminary data.</text>
</comment>
<accession>A0A1X2IDN6</accession>
<dbReference type="EMBL" id="MCGE01000014">
    <property type="protein sequence ID" value="ORZ14481.1"/>
    <property type="molecule type" value="Genomic_DNA"/>
</dbReference>
<dbReference type="InterPro" id="IPR015424">
    <property type="entry name" value="PyrdxlP-dep_Trfase"/>
</dbReference>
<dbReference type="GO" id="GO:0008483">
    <property type="term" value="F:transaminase activity"/>
    <property type="evidence" value="ECO:0007669"/>
    <property type="project" value="TreeGrafter"/>
</dbReference>
<keyword evidence="3" id="KW-0808">Transferase</keyword>